<evidence type="ECO:0000256" key="4">
    <source>
        <dbReference type="ARBA" id="ARBA00022670"/>
    </source>
</evidence>
<evidence type="ECO:0000256" key="1">
    <source>
        <dbReference type="ARBA" id="ARBA00000707"/>
    </source>
</evidence>
<organism evidence="10 11">
    <name type="scientific">Amborella trichopoda</name>
    <dbReference type="NCBI Taxonomy" id="13333"/>
    <lineage>
        <taxon>Eukaryota</taxon>
        <taxon>Viridiplantae</taxon>
        <taxon>Streptophyta</taxon>
        <taxon>Embryophyta</taxon>
        <taxon>Tracheophyta</taxon>
        <taxon>Spermatophyta</taxon>
        <taxon>Magnoliopsida</taxon>
        <taxon>Amborellales</taxon>
        <taxon>Amborellaceae</taxon>
        <taxon>Amborella</taxon>
    </lineage>
</organism>
<dbReference type="GO" id="GO:0071108">
    <property type="term" value="P:protein K48-linked deubiquitination"/>
    <property type="evidence" value="ECO:0007669"/>
    <property type="project" value="EnsemblPlants"/>
</dbReference>
<dbReference type="OMA" id="ADHVQIT"/>
<keyword evidence="8" id="KW-0175">Coiled coil</keyword>
<evidence type="ECO:0000313" key="10">
    <source>
        <dbReference type="EMBL" id="ERN06143.1"/>
    </source>
</evidence>
<dbReference type="PANTHER" id="PTHR12931:SF15">
    <property type="entry name" value="UBIQUITIN THIOESTERASE OTUBAIN-LIKE"/>
    <property type="match status" value="1"/>
</dbReference>
<dbReference type="InterPro" id="IPR038765">
    <property type="entry name" value="Papain-like_cys_pep_sf"/>
</dbReference>
<keyword evidence="6" id="KW-0378">Hydrolase</keyword>
<keyword evidence="5" id="KW-0833">Ubl conjugation pathway</keyword>
<evidence type="ECO:0000256" key="3">
    <source>
        <dbReference type="ARBA" id="ARBA00012759"/>
    </source>
</evidence>
<dbReference type="GO" id="GO:0061815">
    <property type="term" value="F:Met1-linked polyubiquitin deubiquitinase activity"/>
    <property type="evidence" value="ECO:0007669"/>
    <property type="project" value="EnsemblPlants"/>
</dbReference>
<name>W1PDW8_AMBTC</name>
<dbReference type="GO" id="GO:1990380">
    <property type="term" value="F:K48-linked deubiquitinase activity"/>
    <property type="evidence" value="ECO:0007669"/>
    <property type="project" value="EnsemblPlants"/>
</dbReference>
<dbReference type="Gene3D" id="1.20.1300.20">
    <property type="entry name" value="Peptidase C65 Otubain, subdomain 2"/>
    <property type="match status" value="1"/>
</dbReference>
<keyword evidence="4" id="KW-0645">Protease</keyword>
<dbReference type="eggNOG" id="KOG3991">
    <property type="taxonomic scope" value="Eukaryota"/>
</dbReference>
<protein>
    <recommendedName>
        <fullName evidence="3">ubiquitinyl hydrolase 1</fullName>
        <ecNumber evidence="3">3.4.19.12</ecNumber>
    </recommendedName>
</protein>
<evidence type="ECO:0000313" key="11">
    <source>
        <dbReference type="Proteomes" id="UP000017836"/>
    </source>
</evidence>
<dbReference type="HOGENOM" id="CLU_014832_3_0_1"/>
<accession>W1PDW8</accession>
<dbReference type="SUPFAM" id="SSF54001">
    <property type="entry name" value="Cysteine proteinases"/>
    <property type="match status" value="1"/>
</dbReference>
<feature type="coiled-coil region" evidence="8">
    <location>
        <begin position="110"/>
        <end position="137"/>
    </location>
</feature>
<comment type="similarity">
    <text evidence="2">Belongs to the peptidase C65 family.</text>
</comment>
<dbReference type="InterPro" id="IPR019400">
    <property type="entry name" value="Peptidase_C65_otubain"/>
</dbReference>
<gene>
    <name evidence="10" type="ORF">AMTR_s00016p00097180</name>
</gene>
<dbReference type="Pfam" id="PF10275">
    <property type="entry name" value="Peptidase_C65"/>
    <property type="match status" value="1"/>
</dbReference>
<dbReference type="AlphaFoldDB" id="W1PDW8"/>
<dbReference type="InterPro" id="IPR042468">
    <property type="entry name" value="Peptidase_C65_otubain_sub1"/>
</dbReference>
<dbReference type="KEGG" id="atr:18434333"/>
<evidence type="ECO:0000256" key="5">
    <source>
        <dbReference type="ARBA" id="ARBA00022786"/>
    </source>
</evidence>
<evidence type="ECO:0000256" key="8">
    <source>
        <dbReference type="SAM" id="Coils"/>
    </source>
</evidence>
<proteinExistence type="inferred from homology"/>
<evidence type="ECO:0000259" key="9">
    <source>
        <dbReference type="PROSITE" id="PS50802"/>
    </source>
</evidence>
<dbReference type="InterPro" id="IPR003323">
    <property type="entry name" value="OTU_dom"/>
</dbReference>
<dbReference type="PROSITE" id="PS50802">
    <property type="entry name" value="OTU"/>
    <property type="match status" value="1"/>
</dbReference>
<dbReference type="GO" id="GO:0043130">
    <property type="term" value="F:ubiquitin binding"/>
    <property type="evidence" value="ECO:0000318"/>
    <property type="project" value="GO_Central"/>
</dbReference>
<keyword evidence="11" id="KW-1185">Reference proteome</keyword>
<dbReference type="Gene3D" id="3.30.200.60">
    <property type="entry name" value="Peptidase C65 Otubain, subdomain 1"/>
    <property type="match status" value="1"/>
</dbReference>
<dbReference type="EC" id="3.4.19.12" evidence="3"/>
<dbReference type="FunFam" id="1.20.1300.20:FF:000001">
    <property type="entry name" value="Ubiquitin thioesterase OTUB1"/>
    <property type="match status" value="1"/>
</dbReference>
<evidence type="ECO:0000256" key="7">
    <source>
        <dbReference type="ARBA" id="ARBA00022807"/>
    </source>
</evidence>
<dbReference type="CDD" id="cd22765">
    <property type="entry name" value="AtOTU1-like"/>
    <property type="match status" value="1"/>
</dbReference>
<dbReference type="Proteomes" id="UP000017836">
    <property type="component" value="Unassembled WGS sequence"/>
</dbReference>
<sequence>MKASIAGKREERQRRQNYRERVKAMMSQAIPEKATTMEASSEKAITTEESSDKAAIMHSEAVAESVAASVLEDWSNIRDDAIIQQQNAIIAEEAEKMPFVGDKEALSALAAEYESGSSILKEKIKILEEKYAAIRRTRGDGNCFFRCFLFAYLEHVLESQDKTEVAHMLNKVEECKATLLGLGYLEFTFEDFVLSFTDLLEGVIQGTEASISYDELLDRSRNASISNYVVMFFRFVTSAEIKKRADFFEPFIMGLSNVTVEKFCQSSVEPMGEESDHVQIIALSDALGVPIRVVYLDNSSNGPSKLDVNHHDFIPSSTGSSSPNVTMLYRPGHYDILYPK</sequence>
<evidence type="ECO:0000256" key="2">
    <source>
        <dbReference type="ARBA" id="ARBA00006579"/>
    </source>
</evidence>
<feature type="domain" description="OTU" evidence="9">
    <location>
        <begin position="132"/>
        <end position="340"/>
    </location>
</feature>
<dbReference type="Gramene" id="ERN06143">
    <property type="protein sequence ID" value="ERN06143"/>
    <property type="gene ID" value="AMTR_s00016p00097180"/>
</dbReference>
<dbReference type="OrthoDB" id="18915at2759"/>
<dbReference type="GO" id="GO:0004843">
    <property type="term" value="F:cysteine-type deubiquitinase activity"/>
    <property type="evidence" value="ECO:0000318"/>
    <property type="project" value="GO_Central"/>
</dbReference>
<dbReference type="EMBL" id="KI393908">
    <property type="protein sequence ID" value="ERN06143.1"/>
    <property type="molecule type" value="Genomic_DNA"/>
</dbReference>
<dbReference type="GO" id="GO:0006508">
    <property type="term" value="P:proteolysis"/>
    <property type="evidence" value="ECO:0007669"/>
    <property type="project" value="UniProtKB-KW"/>
</dbReference>
<evidence type="ECO:0000256" key="6">
    <source>
        <dbReference type="ARBA" id="ARBA00022801"/>
    </source>
</evidence>
<dbReference type="STRING" id="13333.W1PDW8"/>
<keyword evidence="7" id="KW-0788">Thiol protease</keyword>
<dbReference type="InterPro" id="IPR042467">
    <property type="entry name" value="Peptidase_C65_otubain_sub2"/>
</dbReference>
<comment type="catalytic activity">
    <reaction evidence="1">
        <text>Thiol-dependent hydrolysis of ester, thioester, amide, peptide and isopeptide bonds formed by the C-terminal Gly of ubiquitin (a 76-residue protein attached to proteins as an intracellular targeting signal).</text>
        <dbReference type="EC" id="3.4.19.12"/>
    </reaction>
</comment>
<reference evidence="11" key="1">
    <citation type="journal article" date="2013" name="Science">
        <title>The Amborella genome and the evolution of flowering plants.</title>
        <authorList>
            <consortium name="Amborella Genome Project"/>
        </authorList>
    </citation>
    <scope>NUCLEOTIDE SEQUENCE [LARGE SCALE GENOMIC DNA]</scope>
</reference>
<dbReference type="PANTHER" id="PTHR12931">
    <property type="entry name" value="UBIQUITIN THIOLESTERASE PROTEIN OTUB"/>
    <property type="match status" value="1"/>
</dbReference>